<evidence type="ECO:0000256" key="1">
    <source>
        <dbReference type="SAM" id="MobiDB-lite"/>
    </source>
</evidence>
<name>A0AAN7CP39_9PEZI</name>
<dbReference type="EMBL" id="MU857707">
    <property type="protein sequence ID" value="KAK4245231.1"/>
    <property type="molecule type" value="Genomic_DNA"/>
</dbReference>
<accession>A0AAN7CP39</accession>
<feature type="region of interest" description="Disordered" evidence="1">
    <location>
        <begin position="715"/>
        <end position="818"/>
    </location>
</feature>
<feature type="region of interest" description="Disordered" evidence="1">
    <location>
        <begin position="543"/>
        <end position="581"/>
    </location>
</feature>
<feature type="region of interest" description="Disordered" evidence="1">
    <location>
        <begin position="1066"/>
        <end position="1097"/>
    </location>
</feature>
<comment type="caution">
    <text evidence="2">The sequence shown here is derived from an EMBL/GenBank/DDBJ whole genome shotgun (WGS) entry which is preliminary data.</text>
</comment>
<feature type="region of interest" description="Disordered" evidence="1">
    <location>
        <begin position="1000"/>
        <end position="1025"/>
    </location>
</feature>
<feature type="compositionally biased region" description="Polar residues" evidence="1">
    <location>
        <begin position="365"/>
        <end position="376"/>
    </location>
</feature>
<feature type="compositionally biased region" description="Polar residues" evidence="1">
    <location>
        <begin position="107"/>
        <end position="129"/>
    </location>
</feature>
<reference evidence="2" key="2">
    <citation type="submission" date="2023-05" db="EMBL/GenBank/DDBJ databases">
        <authorList>
            <consortium name="Lawrence Berkeley National Laboratory"/>
            <person name="Steindorff A."/>
            <person name="Hensen N."/>
            <person name="Bonometti L."/>
            <person name="Westerberg I."/>
            <person name="Brannstrom I.O."/>
            <person name="Guillou S."/>
            <person name="Cros-Aarteil S."/>
            <person name="Calhoun S."/>
            <person name="Haridas S."/>
            <person name="Kuo A."/>
            <person name="Mondo S."/>
            <person name="Pangilinan J."/>
            <person name="Riley R."/>
            <person name="Labutti K."/>
            <person name="Andreopoulos B."/>
            <person name="Lipzen A."/>
            <person name="Chen C."/>
            <person name="Yanf M."/>
            <person name="Daum C."/>
            <person name="Ng V."/>
            <person name="Clum A."/>
            <person name="Ohm R."/>
            <person name="Martin F."/>
            <person name="Silar P."/>
            <person name="Natvig D."/>
            <person name="Lalanne C."/>
            <person name="Gautier V."/>
            <person name="Ament-Velasquez S.L."/>
            <person name="Kruys A."/>
            <person name="Hutchinson M.I."/>
            <person name="Powell A.J."/>
            <person name="Barry K."/>
            <person name="Miller A.N."/>
            <person name="Grigoriev I.V."/>
            <person name="Debuchy R."/>
            <person name="Gladieux P."/>
            <person name="Thoren M.H."/>
            <person name="Johannesson H."/>
        </authorList>
    </citation>
    <scope>NUCLEOTIDE SEQUENCE</scope>
    <source>
        <strain evidence="2">CBS 359.72</strain>
    </source>
</reference>
<feature type="compositionally biased region" description="Basic and acidic residues" evidence="1">
    <location>
        <begin position="508"/>
        <end position="517"/>
    </location>
</feature>
<keyword evidence="3" id="KW-1185">Reference proteome</keyword>
<feature type="region of interest" description="Disordered" evidence="1">
    <location>
        <begin position="452"/>
        <end position="483"/>
    </location>
</feature>
<feature type="compositionally biased region" description="Basic and acidic residues" evidence="1">
    <location>
        <begin position="879"/>
        <end position="898"/>
    </location>
</feature>
<sequence length="1097" mass="119120">MPGRRLRDSSTRKIPGRYREELGPSRADRLLFVHPNVPFNPALVEHCAYPSLPLDYPGMGPSEAEKARLAAHGAEKALSSGGLEEASEESEVSVVATGDQDGEPGASYSSSKNLGPRSLGSQRGQAPSSLNDLINSLTIKESATPAVAPLAATNPPEHPTRPAHVAKVPWRKSGQKLTENIEQTDKSGTQDRPNWADLSDSIKYAIIHDMTRTTPLSQAIQSLDLGHVEVSSLLGLIVEERKKKEKFAALLRQQQGSIEIPLAEELANLCPITEGITAEEVRRGRSFLKFLGVGRVAANLGFWEGTGANFHEVQIDEGCRALVDGFDLSAPGCEGEASSIHRLRSLKGAELLLRLDPPARTLNPQRLRSGASPNRTVRSRPNRMPPSAKFQSMKCTVGGRRYSDPDRSDWPVWKALWDAGVIPQTDLVVFTANSLVADEVMSLSSEEFDTINSTQPTESFGSKPADVHDYSVGHESDPYPRAPGTGYVNPFEDDYAVEVFADSPVRENEPIAEEPRHGSQTTTPAAPPISHNTFEVQVTQGAAIAKGSRREMEHVSTQPVTSQAPAPVHQPTPAEQTSHSEMDEARLALNRFLITPRPVVRQLHPELATGAVEMVSRVANVGSRVHFRDGILDLDMARQRARTVDVREEAFIDELDGPFGQTNYADSKSNRRRGRSTRKNNDDNDDDDTQWQKVWSESIQRKEACSLRNIPSAGPAAFTELGPQAKNSSSRKSLGDRNVENDAQVDPKPAKHRMYKPKFEGNGQSVKRARSKAVPELNENGQPIKRPRGRPPASRPGTGSGPGQSGPRRGPPAFSCEGDRLLRSTEGEVMTRAQLEEAYPHDQRIYRSGGNLGGGKFEIIATGVVWSFVPENEQQIPRRGLDHRSTKKSSKEGSKKADASVNTPTAAPADPAAHTQPVAEPRPPSSEKLTSQLVISPPIGKSKQTKFRIVRRNATPAQTTPPTLPAVTPGTATVSMTPSTASAPTTSMALSRAHRLRATPRASRNTAHGSGVIPTAAAPATDPRQRAARVRELDERCARYHVATRDRFDSDAAFLEHAESMLPLLYPNLSGRRGCGSGGSNGSPPLPPSREPSRLFI</sequence>
<feature type="region of interest" description="Disordered" evidence="1">
    <location>
        <begin position="876"/>
        <end position="932"/>
    </location>
</feature>
<feature type="region of interest" description="Disordered" evidence="1">
    <location>
        <begin position="71"/>
        <end position="129"/>
    </location>
</feature>
<organism evidence="2 3">
    <name type="scientific">Corynascus novoguineensis</name>
    <dbReference type="NCBI Taxonomy" id="1126955"/>
    <lineage>
        <taxon>Eukaryota</taxon>
        <taxon>Fungi</taxon>
        <taxon>Dikarya</taxon>
        <taxon>Ascomycota</taxon>
        <taxon>Pezizomycotina</taxon>
        <taxon>Sordariomycetes</taxon>
        <taxon>Sordariomycetidae</taxon>
        <taxon>Sordariales</taxon>
        <taxon>Chaetomiaceae</taxon>
        <taxon>Corynascus</taxon>
    </lineage>
</organism>
<feature type="region of interest" description="Disordered" evidence="1">
    <location>
        <begin position="365"/>
        <end position="391"/>
    </location>
</feature>
<reference evidence="2" key="1">
    <citation type="journal article" date="2023" name="Mol. Phylogenet. Evol.">
        <title>Genome-scale phylogeny and comparative genomics of the fungal order Sordariales.</title>
        <authorList>
            <person name="Hensen N."/>
            <person name="Bonometti L."/>
            <person name="Westerberg I."/>
            <person name="Brannstrom I.O."/>
            <person name="Guillou S."/>
            <person name="Cros-Aarteil S."/>
            <person name="Calhoun S."/>
            <person name="Haridas S."/>
            <person name="Kuo A."/>
            <person name="Mondo S."/>
            <person name="Pangilinan J."/>
            <person name="Riley R."/>
            <person name="LaButti K."/>
            <person name="Andreopoulos B."/>
            <person name="Lipzen A."/>
            <person name="Chen C."/>
            <person name="Yan M."/>
            <person name="Daum C."/>
            <person name="Ng V."/>
            <person name="Clum A."/>
            <person name="Steindorff A."/>
            <person name="Ohm R.A."/>
            <person name="Martin F."/>
            <person name="Silar P."/>
            <person name="Natvig D.O."/>
            <person name="Lalanne C."/>
            <person name="Gautier V."/>
            <person name="Ament-Velasquez S.L."/>
            <person name="Kruys A."/>
            <person name="Hutchinson M.I."/>
            <person name="Powell A.J."/>
            <person name="Barry K."/>
            <person name="Miller A.N."/>
            <person name="Grigoriev I.V."/>
            <person name="Debuchy R."/>
            <person name="Gladieux P."/>
            <person name="Hiltunen Thoren M."/>
            <person name="Johannesson H."/>
        </authorList>
    </citation>
    <scope>NUCLEOTIDE SEQUENCE</scope>
    <source>
        <strain evidence="2">CBS 359.72</strain>
    </source>
</reference>
<feature type="compositionally biased region" description="Basic and acidic residues" evidence="1">
    <location>
        <begin position="465"/>
        <end position="478"/>
    </location>
</feature>
<feature type="compositionally biased region" description="Low complexity" evidence="1">
    <location>
        <begin position="899"/>
        <end position="915"/>
    </location>
</feature>
<proteinExistence type="predicted"/>
<feature type="region of interest" description="Disordered" evidence="1">
    <location>
        <begin position="656"/>
        <end position="690"/>
    </location>
</feature>
<gene>
    <name evidence="2" type="ORF">C7999DRAFT_16539</name>
</gene>
<dbReference type="AlphaFoldDB" id="A0AAN7CP39"/>
<dbReference type="Proteomes" id="UP001303647">
    <property type="component" value="Unassembled WGS sequence"/>
</dbReference>
<feature type="compositionally biased region" description="Polar residues" evidence="1">
    <location>
        <begin position="518"/>
        <end position="529"/>
    </location>
</feature>
<feature type="region of interest" description="Disordered" evidence="1">
    <location>
        <begin position="1"/>
        <end position="26"/>
    </location>
</feature>
<protein>
    <submittedName>
        <fullName evidence="2">Uncharacterized protein</fullName>
    </submittedName>
</protein>
<evidence type="ECO:0000313" key="2">
    <source>
        <dbReference type="EMBL" id="KAK4245231.1"/>
    </source>
</evidence>
<feature type="region of interest" description="Disordered" evidence="1">
    <location>
        <begin position="508"/>
        <end position="529"/>
    </location>
</feature>
<feature type="compositionally biased region" description="Polar residues" evidence="1">
    <location>
        <begin position="555"/>
        <end position="564"/>
    </location>
</feature>
<evidence type="ECO:0000313" key="3">
    <source>
        <dbReference type="Proteomes" id="UP001303647"/>
    </source>
</evidence>